<reference evidence="1" key="1">
    <citation type="journal article" date="2021" name="Proc. Natl. Acad. Sci. U.S.A.">
        <title>A Catalog of Tens of Thousands of Viruses from Human Metagenomes Reveals Hidden Associations with Chronic Diseases.</title>
        <authorList>
            <person name="Tisza M.J."/>
            <person name="Buck C.B."/>
        </authorList>
    </citation>
    <scope>NUCLEOTIDE SEQUENCE</scope>
    <source>
        <strain evidence="1">CtLYp5</strain>
    </source>
</reference>
<proteinExistence type="predicted"/>
<sequence>MQELEWIKEAKKHLGLKEIVGAKAHNPTIVQWLKDMGTFPGAAKSWYFEDETPWCGLFVGHCLGKSGRTVIKDWYRAKAWASAGLTKLSKPAYGCIAVKSRQGGGHVFFVVGKNAKGQILGLGGNQGNTVSIVPFNPADIDGYFWPSKLVDGKAVPSSPAPERYVLSSVTATAAHGASEA</sequence>
<dbReference type="EMBL" id="BK032693">
    <property type="protein sequence ID" value="DAF55498.1"/>
    <property type="molecule type" value="Genomic_DNA"/>
</dbReference>
<dbReference type="InterPro" id="IPR013423">
    <property type="entry name" value="CHP02594"/>
</dbReference>
<evidence type="ECO:0000313" key="1">
    <source>
        <dbReference type="EMBL" id="DAF55498.1"/>
    </source>
</evidence>
<name>A0A8S5SY74_9CAUD</name>
<protein>
    <submittedName>
        <fullName evidence="1">Tail associated lysozyme</fullName>
    </submittedName>
</protein>
<accession>A0A8S5SY74</accession>
<organism evidence="1">
    <name type="scientific">Myoviridae sp. ctLYp5</name>
    <dbReference type="NCBI Taxonomy" id="2827680"/>
    <lineage>
        <taxon>Viruses</taxon>
        <taxon>Duplodnaviria</taxon>
        <taxon>Heunggongvirae</taxon>
        <taxon>Uroviricota</taxon>
        <taxon>Caudoviricetes</taxon>
    </lineage>
</organism>
<dbReference type="NCBIfam" id="TIGR02594">
    <property type="entry name" value="TIGR02594 family protein"/>
    <property type="match status" value="1"/>
</dbReference>